<gene>
    <name evidence="3" type="primary">LOC108073337</name>
</gene>
<dbReference type="Proteomes" id="UP001652661">
    <property type="component" value="Chromosome 3R"/>
</dbReference>
<evidence type="ECO:0000313" key="2">
    <source>
        <dbReference type="Proteomes" id="UP001652661"/>
    </source>
</evidence>
<proteinExistence type="predicted"/>
<feature type="compositionally biased region" description="Basic residues" evidence="1">
    <location>
        <begin position="172"/>
        <end position="185"/>
    </location>
</feature>
<dbReference type="OrthoDB" id="7858749at2759"/>
<dbReference type="AlphaFoldDB" id="A0A6P4HXF9"/>
<evidence type="ECO:0000256" key="1">
    <source>
        <dbReference type="SAM" id="MobiDB-lite"/>
    </source>
</evidence>
<feature type="compositionally biased region" description="Acidic residues" evidence="1">
    <location>
        <begin position="195"/>
        <end position="209"/>
    </location>
</feature>
<keyword evidence="2" id="KW-1185">Reference proteome</keyword>
<name>A0A6P4HXF9_DROKI</name>
<accession>A0A6P4HXF9</accession>
<sequence>MAGHHSSYYGYFTPGVYDYPVTHSAASTRSAYNWEPILASSYSSNWCNVPVENSVTYVAAPLGGVINYVTDVESHLALPTSHTLATNQIYTTLPQIQETTSYPLQSLPVQNFRQMHEGNHVFEVQPNGFRLALPSLDEVESESESDRTIRNSTVITEITEGSGSKAMQAKVIPKRKKRTQKRVYKAKQGYLVEEPSSELSDEEGTGAAP</sequence>
<organism evidence="2 3">
    <name type="scientific">Drosophila kikkawai</name>
    <name type="common">Fruit fly</name>
    <dbReference type="NCBI Taxonomy" id="30033"/>
    <lineage>
        <taxon>Eukaryota</taxon>
        <taxon>Metazoa</taxon>
        <taxon>Ecdysozoa</taxon>
        <taxon>Arthropoda</taxon>
        <taxon>Hexapoda</taxon>
        <taxon>Insecta</taxon>
        <taxon>Pterygota</taxon>
        <taxon>Neoptera</taxon>
        <taxon>Endopterygota</taxon>
        <taxon>Diptera</taxon>
        <taxon>Brachycera</taxon>
        <taxon>Muscomorpha</taxon>
        <taxon>Ephydroidea</taxon>
        <taxon>Drosophilidae</taxon>
        <taxon>Drosophila</taxon>
        <taxon>Sophophora</taxon>
    </lineage>
</organism>
<dbReference type="RefSeq" id="XP_017020390.1">
    <property type="nucleotide sequence ID" value="XM_017164901.3"/>
</dbReference>
<evidence type="ECO:0000313" key="3">
    <source>
        <dbReference type="RefSeq" id="XP_017020390.1"/>
    </source>
</evidence>
<protein>
    <submittedName>
        <fullName evidence="3">Uncharacterized protein</fullName>
    </submittedName>
</protein>
<reference evidence="3" key="1">
    <citation type="submission" date="2025-08" db="UniProtKB">
        <authorList>
            <consortium name="RefSeq"/>
        </authorList>
    </citation>
    <scope>IDENTIFICATION</scope>
    <source>
        <strain evidence="3">14028-0561.14</strain>
        <tissue evidence="3">Whole fly</tissue>
    </source>
</reference>
<feature type="region of interest" description="Disordered" evidence="1">
    <location>
        <begin position="161"/>
        <end position="209"/>
    </location>
</feature>
<dbReference type="GeneID" id="108073337"/>